<evidence type="ECO:0000256" key="2">
    <source>
        <dbReference type="ARBA" id="ARBA00012755"/>
    </source>
</evidence>
<evidence type="ECO:0000313" key="7">
    <source>
        <dbReference type="Proteomes" id="UP000033647"/>
    </source>
</evidence>
<name>A0A0F4GJH4_9PEZI</name>
<keyword evidence="4" id="KW-0732">Signal</keyword>
<dbReference type="STRING" id="1047168.A0A0F4GJH4"/>
<dbReference type="PANTHER" id="PTHR35273:SF2">
    <property type="entry name" value="ALPHA-GALACTOSIDASE"/>
    <property type="match status" value="1"/>
</dbReference>
<dbReference type="InterPro" id="IPR017853">
    <property type="entry name" value="GH"/>
</dbReference>
<comment type="caution">
    <text evidence="6">The sequence shown here is derived from an EMBL/GenBank/DDBJ whole genome shotgun (WGS) entry which is preliminary data.</text>
</comment>
<evidence type="ECO:0000256" key="3">
    <source>
        <dbReference type="SAM" id="MobiDB-lite"/>
    </source>
</evidence>
<dbReference type="EMBL" id="LAFY01000661">
    <property type="protein sequence ID" value="KJX96345.1"/>
    <property type="molecule type" value="Genomic_DNA"/>
</dbReference>
<dbReference type="InterPro" id="IPR004352">
    <property type="entry name" value="GH114_TIM-barrel"/>
</dbReference>
<proteinExistence type="predicted"/>
<dbReference type="Pfam" id="PF03537">
    <property type="entry name" value="Glyco_hydro_114"/>
    <property type="match status" value="1"/>
</dbReference>
<evidence type="ECO:0000256" key="1">
    <source>
        <dbReference type="ARBA" id="ARBA00001255"/>
    </source>
</evidence>
<evidence type="ECO:0000259" key="5">
    <source>
        <dbReference type="Pfam" id="PF03537"/>
    </source>
</evidence>
<dbReference type="OrthoDB" id="2108802at2759"/>
<dbReference type="Gene3D" id="3.20.20.70">
    <property type="entry name" value="Aldolase class I"/>
    <property type="match status" value="1"/>
</dbReference>
<evidence type="ECO:0000313" key="6">
    <source>
        <dbReference type="EMBL" id="KJX96345.1"/>
    </source>
</evidence>
<feature type="signal peptide" evidence="4">
    <location>
        <begin position="1"/>
        <end position="23"/>
    </location>
</feature>
<evidence type="ECO:0000256" key="4">
    <source>
        <dbReference type="SAM" id="SignalP"/>
    </source>
</evidence>
<dbReference type="EC" id="3.2.1.22" evidence="2"/>
<dbReference type="AlphaFoldDB" id="A0A0F4GJH4"/>
<keyword evidence="7" id="KW-1185">Reference proteome</keyword>
<gene>
    <name evidence="6" type="ORF">TI39_contig669g00001</name>
</gene>
<feature type="region of interest" description="Disordered" evidence="3">
    <location>
        <begin position="270"/>
        <end position="298"/>
    </location>
</feature>
<comment type="catalytic activity">
    <reaction evidence="1">
        <text>Hydrolysis of terminal, non-reducing alpha-D-galactose residues in alpha-D-galactosides, including galactose oligosaccharides, galactomannans and galactolipids.</text>
        <dbReference type="EC" id="3.2.1.22"/>
    </reaction>
</comment>
<feature type="chain" id="PRO_5002468849" description="alpha-galactosidase" evidence="4">
    <location>
        <begin position="24"/>
        <end position="518"/>
    </location>
</feature>
<accession>A0A0F4GJH4</accession>
<sequence length="518" mass="56448">MKLTTVILTAASLLTSSLTSAGATVPSFHLKPTPNTSWNIQLSSVPTLSTVTTSPKPAIYDVDLFDTPASLISSLHAANISVICYFSAGSYENWRSDASSWPKAALGKDMDGWEGEKWVDVRSSGVRDVMKKRIALAKRKECDGVDPDNIDGYNNDSGFPLTQKDAISFVTFLSTTAHAAGLSYGLKNGGDIVPQVVNLSEWVINEECTFYNECELYKPFIDAGKAVLHIEYPDTKKKLSEKQFIEFACRGKNQSGFSTLVKKRNLDASPPKVMASAGSDDGSSGGYDSDDMGFEGDSGTAVRPVAPEQTLHDVHAENVLKNENLSNLSLAARAFVLAPSMTDSPTLADIEPLLALLERVDRAKTSPLTGLTGPDRERSINAADLQALTVKVPSSAMMVPTFEGGDGKGDGLDEATNEPAHAESVLASYNIDLSRAVVTAFTHILLRKNQRENSSGESAETFLGRERMEWREKVVYDLLVRLQNKSNQLWGRLVLWLVAVEVTGWRLRMLWVFAAWIA</sequence>
<dbReference type="InterPro" id="IPR013785">
    <property type="entry name" value="Aldolase_TIM"/>
</dbReference>
<reference evidence="6 7" key="1">
    <citation type="submission" date="2015-03" db="EMBL/GenBank/DDBJ databases">
        <title>RNA-seq based gene annotation and comparative genomics of four Zymoseptoria species reveal species-specific pathogenicity related genes and transposable element activity.</title>
        <authorList>
            <person name="Grandaubert J."/>
            <person name="Bhattacharyya A."/>
            <person name="Stukenbrock E.H."/>
        </authorList>
    </citation>
    <scope>NUCLEOTIDE SEQUENCE [LARGE SCALE GENOMIC DNA]</scope>
    <source>
        <strain evidence="6 7">Zb18110</strain>
    </source>
</reference>
<protein>
    <recommendedName>
        <fullName evidence="2">alpha-galactosidase</fullName>
        <ecNumber evidence="2">3.2.1.22</ecNumber>
    </recommendedName>
</protein>
<dbReference type="PANTHER" id="PTHR35273">
    <property type="entry name" value="ALPHA-1,4 POLYGALACTOSAMINIDASE, PUTATIVE (AFU_ORTHOLOGUE AFUA_3G07890)-RELATED"/>
    <property type="match status" value="1"/>
</dbReference>
<dbReference type="SUPFAM" id="SSF51445">
    <property type="entry name" value="(Trans)glycosidases"/>
    <property type="match status" value="1"/>
</dbReference>
<feature type="domain" description="Glycoside-hydrolase family GH114 TIM-barrel" evidence="5">
    <location>
        <begin position="37"/>
        <end position="267"/>
    </location>
</feature>
<dbReference type="GO" id="GO:0004557">
    <property type="term" value="F:alpha-galactosidase activity"/>
    <property type="evidence" value="ECO:0007669"/>
    <property type="project" value="UniProtKB-EC"/>
</dbReference>
<dbReference type="Proteomes" id="UP000033647">
    <property type="component" value="Unassembled WGS sequence"/>
</dbReference>
<organism evidence="6 7">
    <name type="scientific">Zymoseptoria brevis</name>
    <dbReference type="NCBI Taxonomy" id="1047168"/>
    <lineage>
        <taxon>Eukaryota</taxon>
        <taxon>Fungi</taxon>
        <taxon>Dikarya</taxon>
        <taxon>Ascomycota</taxon>
        <taxon>Pezizomycotina</taxon>
        <taxon>Dothideomycetes</taxon>
        <taxon>Dothideomycetidae</taxon>
        <taxon>Mycosphaerellales</taxon>
        <taxon>Mycosphaerellaceae</taxon>
        <taxon>Zymoseptoria</taxon>
    </lineage>
</organism>